<protein>
    <recommendedName>
        <fullName evidence="4">Bifunctional inhibitor/plant lipid transfer protein/seed storage helical domain-containing protein</fullName>
    </recommendedName>
</protein>
<keyword evidence="6" id="KW-1185">Reference proteome</keyword>
<feature type="chain" id="PRO_5042247853" description="Bifunctional inhibitor/plant lipid transfer protein/seed storage helical domain-containing protein" evidence="3">
    <location>
        <begin position="28"/>
        <end position="95"/>
    </location>
</feature>
<gene>
    <name evidence="5" type="ORF">QN277_001040</name>
</gene>
<keyword evidence="2" id="KW-0446">Lipid-binding</keyword>
<evidence type="ECO:0000256" key="2">
    <source>
        <dbReference type="ARBA" id="ARBA00023121"/>
    </source>
</evidence>
<dbReference type="SMART" id="SM00499">
    <property type="entry name" value="AAI"/>
    <property type="match status" value="1"/>
</dbReference>
<evidence type="ECO:0000256" key="1">
    <source>
        <dbReference type="ARBA" id="ARBA00022448"/>
    </source>
</evidence>
<keyword evidence="3" id="KW-0732">Signal</keyword>
<dbReference type="GO" id="GO:0006869">
    <property type="term" value="P:lipid transport"/>
    <property type="evidence" value="ECO:0007669"/>
    <property type="project" value="InterPro"/>
</dbReference>
<sequence>MAMKKMGVSLMVVVVLVAVELPHMTEAVTCSPVALSPCMGAISSSSPPSSQCCQKLKEQKPCLCGYIKNPSFKQYVSSPGGKKVISSCGIPIPTC</sequence>
<dbReference type="CDD" id="cd01959">
    <property type="entry name" value="nsLTP2"/>
    <property type="match status" value="1"/>
</dbReference>
<proteinExistence type="predicted"/>
<organism evidence="5 6">
    <name type="scientific">Acacia crassicarpa</name>
    <name type="common">northern wattle</name>
    <dbReference type="NCBI Taxonomy" id="499986"/>
    <lineage>
        <taxon>Eukaryota</taxon>
        <taxon>Viridiplantae</taxon>
        <taxon>Streptophyta</taxon>
        <taxon>Embryophyta</taxon>
        <taxon>Tracheophyta</taxon>
        <taxon>Spermatophyta</taxon>
        <taxon>Magnoliopsida</taxon>
        <taxon>eudicotyledons</taxon>
        <taxon>Gunneridae</taxon>
        <taxon>Pentapetalae</taxon>
        <taxon>rosids</taxon>
        <taxon>fabids</taxon>
        <taxon>Fabales</taxon>
        <taxon>Fabaceae</taxon>
        <taxon>Caesalpinioideae</taxon>
        <taxon>mimosoid clade</taxon>
        <taxon>Acacieae</taxon>
        <taxon>Acacia</taxon>
    </lineage>
</organism>
<evidence type="ECO:0000256" key="3">
    <source>
        <dbReference type="SAM" id="SignalP"/>
    </source>
</evidence>
<dbReference type="InterPro" id="IPR016140">
    <property type="entry name" value="Bifunc_inhib/LTP/seed_store"/>
</dbReference>
<evidence type="ECO:0000313" key="6">
    <source>
        <dbReference type="Proteomes" id="UP001293593"/>
    </source>
</evidence>
<dbReference type="Pfam" id="PF00234">
    <property type="entry name" value="Tryp_alpha_amyl"/>
    <property type="match status" value="1"/>
</dbReference>
<name>A0AAE1N7G9_9FABA</name>
<keyword evidence="1" id="KW-0813">Transport</keyword>
<dbReference type="PANTHER" id="PTHR33214:SF44">
    <property type="entry name" value="NON-SPECIFIC LIPID TRANSFER PROTEIN GPI-ANCHORED 33"/>
    <property type="match status" value="1"/>
</dbReference>
<dbReference type="Proteomes" id="UP001293593">
    <property type="component" value="Unassembled WGS sequence"/>
</dbReference>
<dbReference type="GO" id="GO:0008289">
    <property type="term" value="F:lipid binding"/>
    <property type="evidence" value="ECO:0007669"/>
    <property type="project" value="UniProtKB-KW"/>
</dbReference>
<feature type="signal peptide" evidence="3">
    <location>
        <begin position="1"/>
        <end position="27"/>
    </location>
</feature>
<comment type="caution">
    <text evidence="5">The sequence shown here is derived from an EMBL/GenBank/DDBJ whole genome shotgun (WGS) entry which is preliminary data.</text>
</comment>
<accession>A0AAE1N7G9</accession>
<evidence type="ECO:0000313" key="5">
    <source>
        <dbReference type="EMBL" id="KAK4284172.1"/>
    </source>
</evidence>
<dbReference type="PANTHER" id="PTHR33214">
    <property type="entry name" value="BIFUNCTIONAL INHIBITOR/LIPID-TRANSFER PROTEIN/SEED STORAGE 2S ALBUMIN SUPERFAMILY PROTEIN"/>
    <property type="match status" value="1"/>
</dbReference>
<dbReference type="InterPro" id="IPR033872">
    <property type="entry name" value="nsLTP2"/>
</dbReference>
<dbReference type="Gene3D" id="1.10.110.10">
    <property type="entry name" value="Plant lipid-transfer and hydrophobic proteins"/>
    <property type="match status" value="1"/>
</dbReference>
<dbReference type="InterPro" id="IPR036312">
    <property type="entry name" value="Bifun_inhib/LTP/seed_sf"/>
</dbReference>
<feature type="domain" description="Bifunctional inhibitor/plant lipid transfer protein/seed storage helical" evidence="4">
    <location>
        <begin position="30"/>
        <end position="95"/>
    </location>
</feature>
<evidence type="ECO:0000259" key="4">
    <source>
        <dbReference type="SMART" id="SM00499"/>
    </source>
</evidence>
<dbReference type="SUPFAM" id="SSF47699">
    <property type="entry name" value="Bifunctional inhibitor/lipid-transfer protein/seed storage 2S albumin"/>
    <property type="match status" value="1"/>
</dbReference>
<dbReference type="AlphaFoldDB" id="A0AAE1N7G9"/>
<dbReference type="EMBL" id="JAWXYG010000001">
    <property type="protein sequence ID" value="KAK4284172.1"/>
    <property type="molecule type" value="Genomic_DNA"/>
</dbReference>
<reference evidence="5" key="1">
    <citation type="submission" date="2023-10" db="EMBL/GenBank/DDBJ databases">
        <title>Chromosome-level genome of the transformable northern wattle, Acacia crassicarpa.</title>
        <authorList>
            <person name="Massaro I."/>
            <person name="Sinha N.R."/>
            <person name="Poethig S."/>
            <person name="Leichty A.R."/>
        </authorList>
    </citation>
    <scope>NUCLEOTIDE SEQUENCE</scope>
    <source>
        <strain evidence="5">Acra3RX</strain>
        <tissue evidence="5">Leaf</tissue>
    </source>
</reference>